<reference evidence="1 2" key="2">
    <citation type="journal article" date="2019" name="G3 (Bethesda)">
        <title>Hybrid Assembly of the Genome of the Entomopathogenic Nematode Steinernema carpocapsae Identifies the X-Chromosome.</title>
        <authorList>
            <person name="Serra L."/>
            <person name="Macchietto M."/>
            <person name="Macias-Munoz A."/>
            <person name="McGill C.J."/>
            <person name="Rodriguez I.M."/>
            <person name="Rodriguez B."/>
            <person name="Murad R."/>
            <person name="Mortazavi A."/>
        </authorList>
    </citation>
    <scope>NUCLEOTIDE SEQUENCE [LARGE SCALE GENOMIC DNA]</scope>
    <source>
        <strain evidence="1 2">ALL</strain>
    </source>
</reference>
<gene>
    <name evidence="1" type="ORF">L596_023685</name>
</gene>
<sequence length="68" mass="7682">MIPLTETPNKAKATSKTQADLQPTFLKSTFQAKFLLLTNKRWRPAISYMKKSAEVPWTTLSGLSFYAS</sequence>
<dbReference type="EMBL" id="AZBU02000008">
    <property type="protein sequence ID" value="TKR67546.1"/>
    <property type="molecule type" value="Genomic_DNA"/>
</dbReference>
<dbReference type="Proteomes" id="UP000298663">
    <property type="component" value="Unassembled WGS sequence"/>
</dbReference>
<organism evidence="1 2">
    <name type="scientific">Steinernema carpocapsae</name>
    <name type="common">Entomopathogenic nematode</name>
    <dbReference type="NCBI Taxonomy" id="34508"/>
    <lineage>
        <taxon>Eukaryota</taxon>
        <taxon>Metazoa</taxon>
        <taxon>Ecdysozoa</taxon>
        <taxon>Nematoda</taxon>
        <taxon>Chromadorea</taxon>
        <taxon>Rhabditida</taxon>
        <taxon>Tylenchina</taxon>
        <taxon>Panagrolaimomorpha</taxon>
        <taxon>Strongyloidoidea</taxon>
        <taxon>Steinernematidae</taxon>
        <taxon>Steinernema</taxon>
    </lineage>
</organism>
<dbReference type="AlphaFoldDB" id="A0A4U5MEE0"/>
<keyword evidence="2" id="KW-1185">Reference proteome</keyword>
<reference evidence="1 2" key="1">
    <citation type="journal article" date="2015" name="Genome Biol.">
        <title>Comparative genomics of Steinernema reveals deeply conserved gene regulatory networks.</title>
        <authorList>
            <person name="Dillman A.R."/>
            <person name="Macchietto M."/>
            <person name="Porter C.F."/>
            <person name="Rogers A."/>
            <person name="Williams B."/>
            <person name="Antoshechkin I."/>
            <person name="Lee M.M."/>
            <person name="Goodwin Z."/>
            <person name="Lu X."/>
            <person name="Lewis E.E."/>
            <person name="Goodrich-Blair H."/>
            <person name="Stock S.P."/>
            <person name="Adams B.J."/>
            <person name="Sternberg P.W."/>
            <person name="Mortazavi A."/>
        </authorList>
    </citation>
    <scope>NUCLEOTIDE SEQUENCE [LARGE SCALE GENOMIC DNA]</scope>
    <source>
        <strain evidence="1 2">ALL</strain>
    </source>
</reference>
<comment type="caution">
    <text evidence="1">The sequence shown here is derived from an EMBL/GenBank/DDBJ whole genome shotgun (WGS) entry which is preliminary data.</text>
</comment>
<name>A0A4U5MEE0_STECR</name>
<evidence type="ECO:0000313" key="2">
    <source>
        <dbReference type="Proteomes" id="UP000298663"/>
    </source>
</evidence>
<evidence type="ECO:0000313" key="1">
    <source>
        <dbReference type="EMBL" id="TKR67546.1"/>
    </source>
</evidence>
<protein>
    <submittedName>
        <fullName evidence="1">Uncharacterized protein</fullName>
    </submittedName>
</protein>
<accession>A0A4U5MEE0</accession>
<proteinExistence type="predicted"/>